<dbReference type="PROSITE" id="PS51747">
    <property type="entry name" value="CYT_DCMP_DEAMINASES_2"/>
    <property type="match status" value="1"/>
</dbReference>
<evidence type="ECO:0000313" key="2">
    <source>
        <dbReference type="EMBL" id="QHU05828.1"/>
    </source>
</evidence>
<dbReference type="GO" id="GO:0003824">
    <property type="term" value="F:catalytic activity"/>
    <property type="evidence" value="ECO:0007669"/>
    <property type="project" value="InterPro"/>
</dbReference>
<dbReference type="AlphaFoldDB" id="A0A6C0JPM0"/>
<protein>
    <recommendedName>
        <fullName evidence="1">CMP/dCMP-type deaminase domain-containing protein</fullName>
    </recommendedName>
</protein>
<dbReference type="Gene3D" id="3.40.140.10">
    <property type="entry name" value="Cytidine Deaminase, domain 2"/>
    <property type="match status" value="1"/>
</dbReference>
<dbReference type="Pfam" id="PF00383">
    <property type="entry name" value="dCMP_cyt_deam_1"/>
    <property type="match status" value="1"/>
</dbReference>
<accession>A0A6C0JPM0</accession>
<feature type="domain" description="CMP/dCMP-type deaminase" evidence="1">
    <location>
        <begin position="6"/>
        <end position="151"/>
    </location>
</feature>
<proteinExistence type="predicted"/>
<organism evidence="2">
    <name type="scientific">viral metagenome</name>
    <dbReference type="NCBI Taxonomy" id="1070528"/>
    <lineage>
        <taxon>unclassified sequences</taxon>
        <taxon>metagenomes</taxon>
        <taxon>organismal metagenomes</taxon>
    </lineage>
</organism>
<dbReference type="SUPFAM" id="SSF53927">
    <property type="entry name" value="Cytidine deaminase-like"/>
    <property type="match status" value="1"/>
</dbReference>
<reference evidence="2" key="1">
    <citation type="journal article" date="2020" name="Nature">
        <title>Giant virus diversity and host interactions through global metagenomics.</title>
        <authorList>
            <person name="Schulz F."/>
            <person name="Roux S."/>
            <person name="Paez-Espino D."/>
            <person name="Jungbluth S."/>
            <person name="Walsh D.A."/>
            <person name="Denef V.J."/>
            <person name="McMahon K.D."/>
            <person name="Konstantinidis K.T."/>
            <person name="Eloe-Fadrosh E.A."/>
            <person name="Kyrpides N.C."/>
            <person name="Woyke T."/>
        </authorList>
    </citation>
    <scope>NUCLEOTIDE SEQUENCE</scope>
    <source>
        <strain evidence="2">GVMAG-M-3300027736-24</strain>
    </source>
</reference>
<sequence>MDSISNKMYNMYTQCLLEADKSILRYRHGCVATYGGKIIARGCNTPKYDKNTCTCHAEVNVLHKLYNKYNHKRQTNKIKRIFRKTTLYVSRLSQAGISHDSAPCVNCLNVIKLYNIKRIIFCLDNEYYIINPNTPYELHESHGHKHAQMYN</sequence>
<dbReference type="InterPro" id="IPR016193">
    <property type="entry name" value="Cytidine_deaminase-like"/>
</dbReference>
<name>A0A6C0JPM0_9ZZZZ</name>
<evidence type="ECO:0000259" key="1">
    <source>
        <dbReference type="PROSITE" id="PS51747"/>
    </source>
</evidence>
<dbReference type="EMBL" id="MN740420">
    <property type="protein sequence ID" value="QHU05828.1"/>
    <property type="molecule type" value="Genomic_DNA"/>
</dbReference>
<dbReference type="InterPro" id="IPR002125">
    <property type="entry name" value="CMP_dCMP_dom"/>
</dbReference>